<keyword evidence="2" id="KW-1185">Reference proteome</keyword>
<evidence type="ECO:0000313" key="2">
    <source>
        <dbReference type="Proteomes" id="UP000295388"/>
    </source>
</evidence>
<dbReference type="OrthoDB" id="3830219at2"/>
<comment type="caution">
    <text evidence="1">The sequence shown here is derived from an EMBL/GenBank/DDBJ whole genome shotgun (WGS) entry which is preliminary data.</text>
</comment>
<organism evidence="1 2">
    <name type="scientific">Kribbella caucasensis</name>
    <dbReference type="NCBI Taxonomy" id="2512215"/>
    <lineage>
        <taxon>Bacteria</taxon>
        <taxon>Bacillati</taxon>
        <taxon>Actinomycetota</taxon>
        <taxon>Actinomycetes</taxon>
        <taxon>Propionibacteriales</taxon>
        <taxon>Kribbellaceae</taxon>
        <taxon>Kribbella</taxon>
    </lineage>
</organism>
<sequence length="84" mass="9008">MRKINAKNGGLQGDYKDQLMDVKEIYRGSSGRLGGSASVKTGTYQERATPGSSPIPQAASTGTMEFTLAASAGNWVMYEMQIDE</sequence>
<dbReference type="Proteomes" id="UP000295388">
    <property type="component" value="Unassembled WGS sequence"/>
</dbReference>
<reference evidence="1 2" key="1">
    <citation type="submission" date="2019-03" db="EMBL/GenBank/DDBJ databases">
        <title>Genomic Encyclopedia of Type Strains, Phase III (KMG-III): the genomes of soil and plant-associated and newly described type strains.</title>
        <authorList>
            <person name="Whitman W."/>
        </authorList>
    </citation>
    <scope>NUCLEOTIDE SEQUENCE [LARGE SCALE GENOMIC DNA]</scope>
    <source>
        <strain evidence="1 2">VKM Ac-2527</strain>
    </source>
</reference>
<accession>A0A4R6IZG0</accession>
<proteinExistence type="predicted"/>
<protein>
    <submittedName>
        <fullName evidence="1">Uncharacterized protein</fullName>
    </submittedName>
</protein>
<name>A0A4R6IZG0_9ACTN</name>
<dbReference type="EMBL" id="SNWQ01000051">
    <property type="protein sequence ID" value="TDO27841.1"/>
    <property type="molecule type" value="Genomic_DNA"/>
</dbReference>
<gene>
    <name evidence="1" type="ORF">EV643_15119</name>
</gene>
<dbReference type="AlphaFoldDB" id="A0A4R6IZG0"/>
<evidence type="ECO:0000313" key="1">
    <source>
        <dbReference type="EMBL" id="TDO27841.1"/>
    </source>
</evidence>